<gene>
    <name evidence="1" type="ORF">SAMN05444921_109114</name>
</gene>
<dbReference type="STRING" id="1196353.SAMN05444921_109114"/>
<dbReference type="Proteomes" id="UP000199063">
    <property type="component" value="Unassembled WGS sequence"/>
</dbReference>
<dbReference type="EMBL" id="FNHI01000009">
    <property type="protein sequence ID" value="SDM51248.1"/>
    <property type="molecule type" value="Genomic_DNA"/>
</dbReference>
<keyword evidence="2" id="KW-1185">Reference proteome</keyword>
<organism evidence="1 2">
    <name type="scientific">Streptomyces wuyuanensis</name>
    <dbReference type="NCBI Taxonomy" id="1196353"/>
    <lineage>
        <taxon>Bacteria</taxon>
        <taxon>Bacillati</taxon>
        <taxon>Actinomycetota</taxon>
        <taxon>Actinomycetes</taxon>
        <taxon>Kitasatosporales</taxon>
        <taxon>Streptomycetaceae</taxon>
        <taxon>Streptomyces</taxon>
    </lineage>
</organism>
<dbReference type="RefSeq" id="WP_244291982.1">
    <property type="nucleotide sequence ID" value="NZ_FNHI01000009.1"/>
</dbReference>
<evidence type="ECO:0000313" key="2">
    <source>
        <dbReference type="Proteomes" id="UP000199063"/>
    </source>
</evidence>
<name>A0A1G9TUJ0_9ACTN</name>
<accession>A0A1G9TUJ0</accession>
<proteinExistence type="predicted"/>
<dbReference type="GeneID" id="96657229"/>
<reference evidence="2" key="1">
    <citation type="submission" date="2016-10" db="EMBL/GenBank/DDBJ databases">
        <authorList>
            <person name="Varghese N."/>
            <person name="Submissions S."/>
        </authorList>
    </citation>
    <scope>NUCLEOTIDE SEQUENCE [LARGE SCALE GENOMIC DNA]</scope>
    <source>
        <strain evidence="2">CGMCC 4.7042</strain>
    </source>
</reference>
<protein>
    <submittedName>
        <fullName evidence="1">Uncharacterized protein</fullName>
    </submittedName>
</protein>
<dbReference type="AlphaFoldDB" id="A0A1G9TUJ0"/>
<evidence type="ECO:0000313" key="1">
    <source>
        <dbReference type="EMBL" id="SDM51248.1"/>
    </source>
</evidence>
<sequence>MEHRARSIGEGMDQAAGVAAALGGEPLADLYDELLTHREVPSTTMSPCSPPA</sequence>